<evidence type="ECO:0000313" key="3">
    <source>
        <dbReference type="Proteomes" id="UP000186002"/>
    </source>
</evidence>
<sequence length="44" mass="4773">MRMSLYAGLSAGGLIILAASSLLWLRYGERIYFDKMAAAIAGCF</sequence>
<organism evidence="2 3">
    <name type="scientific">Roseibium suaedae</name>
    <dbReference type="NCBI Taxonomy" id="735517"/>
    <lineage>
        <taxon>Bacteria</taxon>
        <taxon>Pseudomonadati</taxon>
        <taxon>Pseudomonadota</taxon>
        <taxon>Alphaproteobacteria</taxon>
        <taxon>Hyphomicrobiales</taxon>
        <taxon>Stappiaceae</taxon>
        <taxon>Roseibium</taxon>
    </lineage>
</organism>
<keyword evidence="1" id="KW-0812">Transmembrane</keyword>
<evidence type="ECO:0000313" key="2">
    <source>
        <dbReference type="EMBL" id="SHL50807.1"/>
    </source>
</evidence>
<dbReference type="EMBL" id="FRBW01000001">
    <property type="protein sequence ID" value="SHL50807.1"/>
    <property type="molecule type" value="Genomic_DNA"/>
</dbReference>
<keyword evidence="3" id="KW-1185">Reference proteome</keyword>
<keyword evidence="1" id="KW-1133">Transmembrane helix</keyword>
<protein>
    <submittedName>
        <fullName evidence="2">Uncharacterized protein</fullName>
    </submittedName>
</protein>
<dbReference type="RefSeq" id="WP_268877507.1">
    <property type="nucleotide sequence ID" value="NZ_FRBW01000001.1"/>
</dbReference>
<feature type="transmembrane region" description="Helical" evidence="1">
    <location>
        <begin position="6"/>
        <end position="25"/>
    </location>
</feature>
<proteinExistence type="predicted"/>
<gene>
    <name evidence="2" type="ORF">SAMN05444272_0747</name>
</gene>
<keyword evidence="1" id="KW-0472">Membrane</keyword>
<dbReference type="AlphaFoldDB" id="A0A1M7B774"/>
<reference evidence="2 3" key="1">
    <citation type="submission" date="2016-11" db="EMBL/GenBank/DDBJ databases">
        <authorList>
            <person name="Jaros S."/>
            <person name="Januszkiewicz K."/>
            <person name="Wedrychowicz H."/>
        </authorList>
    </citation>
    <scope>NUCLEOTIDE SEQUENCE [LARGE SCALE GENOMIC DNA]</scope>
    <source>
        <strain evidence="2 3">DSM 22153</strain>
    </source>
</reference>
<dbReference type="STRING" id="735517.SAMN05444272_0747"/>
<accession>A0A1M7B774</accession>
<name>A0A1M7B774_9HYPH</name>
<dbReference type="Proteomes" id="UP000186002">
    <property type="component" value="Unassembled WGS sequence"/>
</dbReference>
<evidence type="ECO:0000256" key="1">
    <source>
        <dbReference type="SAM" id="Phobius"/>
    </source>
</evidence>